<keyword evidence="2 4" id="KW-0663">Pyridoxal phosphate</keyword>
<evidence type="ECO:0000256" key="1">
    <source>
        <dbReference type="ARBA" id="ARBA00001933"/>
    </source>
</evidence>
<keyword evidence="9" id="KW-1185">Reference proteome</keyword>
<dbReference type="PROSITE" id="PS00878">
    <property type="entry name" value="ODR_DC_2_1"/>
    <property type="match status" value="1"/>
</dbReference>
<dbReference type="InterPro" id="IPR000183">
    <property type="entry name" value="Orn/DAP/Arg_de-COase"/>
</dbReference>
<dbReference type="Pfam" id="PF02784">
    <property type="entry name" value="Orn_Arg_deC_N"/>
    <property type="match status" value="1"/>
</dbReference>
<evidence type="ECO:0000256" key="5">
    <source>
        <dbReference type="RuleBase" id="RU003737"/>
    </source>
</evidence>
<dbReference type="SUPFAM" id="SSF50621">
    <property type="entry name" value="Alanine racemase C-terminal domain-like"/>
    <property type="match status" value="1"/>
</dbReference>
<dbReference type="InterPro" id="IPR022643">
    <property type="entry name" value="De-COase2_C"/>
</dbReference>
<dbReference type="Gene3D" id="2.40.37.10">
    <property type="entry name" value="Lyase, Ornithine Decarboxylase, Chain A, domain 1"/>
    <property type="match status" value="1"/>
</dbReference>
<feature type="domain" description="Orn/DAP/Arg decarboxylase 2 N-terminal" evidence="7">
    <location>
        <begin position="24"/>
        <end position="263"/>
    </location>
</feature>
<dbReference type="GO" id="GO:0008836">
    <property type="term" value="F:diaminopimelate decarboxylase activity"/>
    <property type="evidence" value="ECO:0007669"/>
    <property type="project" value="TreeGrafter"/>
</dbReference>
<dbReference type="GO" id="GO:0006596">
    <property type="term" value="P:polyamine biosynthetic process"/>
    <property type="evidence" value="ECO:0007669"/>
    <property type="project" value="InterPro"/>
</dbReference>
<protein>
    <submittedName>
        <fullName evidence="8">PLP-dependent decarboxylase</fullName>
    </submittedName>
</protein>
<dbReference type="RefSeq" id="WP_321390103.1">
    <property type="nucleotide sequence ID" value="NZ_CP139487.1"/>
</dbReference>
<evidence type="ECO:0000259" key="6">
    <source>
        <dbReference type="Pfam" id="PF00278"/>
    </source>
</evidence>
<feature type="active site" description="Proton donor" evidence="4">
    <location>
        <position position="328"/>
    </location>
</feature>
<dbReference type="Proteomes" id="UP001324634">
    <property type="component" value="Chromosome"/>
</dbReference>
<dbReference type="AlphaFoldDB" id="A0AAX4HJN1"/>
<evidence type="ECO:0000256" key="3">
    <source>
        <dbReference type="ARBA" id="ARBA00023239"/>
    </source>
</evidence>
<sequence>MNRTDHVREVISRFQSSFYFYDLDQFEAHIQSIKAILHPDVRVWYATKANPLSEILRILNKNGFGADVASMGELQQARNSGFGPKNLIATGPAKTKSYLARLLETDVEAIVIESINQLKDLNEIAGKLGRKQDVLLRVQLEWEGDKSILGGSAITPFGLGVSDWQDVNLANFKNVNVMGVHCFQWGNVLDLDKLRAVWEHTVEVCQKMSHGMGFEMKVIDLGGGLGLSYKDERELHFSDVHALLMEIKSKYELQKIWLELGRFSIGKFGSYFTRVVDVKTVRGENLVVTEGGINHMARPALVGESFPCEAFMNQETSLSRYQVHGPLCTALDNLGTFQLPSNLKPGDWLEFKRAGAYGFSESMPYFLCHNLVGEAILYQGELMVPRVPKTNLEWMV</sequence>
<dbReference type="InterPro" id="IPR022653">
    <property type="entry name" value="De-COase2_pyr-phos_BS"/>
</dbReference>
<accession>A0AAX4HJN1</accession>
<comment type="cofactor">
    <cofactor evidence="1 4">
        <name>pyridoxal 5'-phosphate</name>
        <dbReference type="ChEBI" id="CHEBI:597326"/>
    </cofactor>
</comment>
<gene>
    <name evidence="8" type="ORF">SOO65_12065</name>
</gene>
<dbReference type="Gene3D" id="3.20.20.10">
    <property type="entry name" value="Alanine racemase"/>
    <property type="match status" value="1"/>
</dbReference>
<dbReference type="InterPro" id="IPR022644">
    <property type="entry name" value="De-COase2_N"/>
</dbReference>
<dbReference type="InterPro" id="IPR029066">
    <property type="entry name" value="PLP-binding_barrel"/>
</dbReference>
<organism evidence="8 9">
    <name type="scientific">Peredibacter starrii</name>
    <dbReference type="NCBI Taxonomy" id="28202"/>
    <lineage>
        <taxon>Bacteria</taxon>
        <taxon>Pseudomonadati</taxon>
        <taxon>Bdellovibrionota</taxon>
        <taxon>Bacteriovoracia</taxon>
        <taxon>Bacteriovoracales</taxon>
        <taxon>Bacteriovoracaceae</taxon>
        <taxon>Peredibacter</taxon>
    </lineage>
</organism>
<dbReference type="PANTHER" id="PTHR43727:SF2">
    <property type="entry name" value="GROUP IV DECARBOXYLASE"/>
    <property type="match status" value="1"/>
</dbReference>
<dbReference type="CDD" id="cd06810">
    <property type="entry name" value="PLPDE_III_ODC_DapDC_like"/>
    <property type="match status" value="1"/>
</dbReference>
<dbReference type="GO" id="GO:0009089">
    <property type="term" value="P:lysine biosynthetic process via diaminopimelate"/>
    <property type="evidence" value="ECO:0007669"/>
    <property type="project" value="TreeGrafter"/>
</dbReference>
<dbReference type="PRINTS" id="PR01179">
    <property type="entry name" value="ODADCRBXLASE"/>
</dbReference>
<dbReference type="Pfam" id="PF00278">
    <property type="entry name" value="Orn_DAP_Arg_deC"/>
    <property type="match status" value="1"/>
</dbReference>
<name>A0AAX4HJN1_9BACT</name>
<dbReference type="PANTHER" id="PTHR43727">
    <property type="entry name" value="DIAMINOPIMELATE DECARBOXYLASE"/>
    <property type="match status" value="1"/>
</dbReference>
<comment type="similarity">
    <text evidence="5">Belongs to the Orn/Lys/Arg decarboxylase class-II family.</text>
</comment>
<evidence type="ECO:0000259" key="7">
    <source>
        <dbReference type="Pfam" id="PF02784"/>
    </source>
</evidence>
<dbReference type="EMBL" id="CP139487">
    <property type="protein sequence ID" value="WPU63423.1"/>
    <property type="molecule type" value="Genomic_DNA"/>
</dbReference>
<evidence type="ECO:0000313" key="8">
    <source>
        <dbReference type="EMBL" id="WPU63423.1"/>
    </source>
</evidence>
<feature type="domain" description="Orn/DAP/Arg decarboxylase 2 C-terminal" evidence="6">
    <location>
        <begin position="19"/>
        <end position="355"/>
    </location>
</feature>
<dbReference type="KEGG" id="psti:SOO65_12065"/>
<dbReference type="PRINTS" id="PR01182">
    <property type="entry name" value="ORNDCRBXLASE"/>
</dbReference>
<dbReference type="InterPro" id="IPR009006">
    <property type="entry name" value="Ala_racemase/Decarboxylase_C"/>
</dbReference>
<evidence type="ECO:0000256" key="2">
    <source>
        <dbReference type="ARBA" id="ARBA00022898"/>
    </source>
</evidence>
<keyword evidence="3" id="KW-0456">Lyase</keyword>
<feature type="modified residue" description="N6-(pyridoxal phosphate)lysine" evidence="4">
    <location>
        <position position="48"/>
    </location>
</feature>
<evidence type="ECO:0000256" key="4">
    <source>
        <dbReference type="PIRSR" id="PIRSR600183-50"/>
    </source>
</evidence>
<proteinExistence type="inferred from homology"/>
<dbReference type="SUPFAM" id="SSF51419">
    <property type="entry name" value="PLP-binding barrel"/>
    <property type="match status" value="1"/>
</dbReference>
<reference evidence="8 9" key="1">
    <citation type="submission" date="2023-11" db="EMBL/GenBank/DDBJ databases">
        <title>Peredibacter starrii A3.12.</title>
        <authorList>
            <person name="Mitchell R.J."/>
        </authorList>
    </citation>
    <scope>NUCLEOTIDE SEQUENCE [LARGE SCALE GENOMIC DNA]</scope>
    <source>
        <strain evidence="8 9">A3.12</strain>
    </source>
</reference>
<dbReference type="InterPro" id="IPR002433">
    <property type="entry name" value="Orn_de-COase"/>
</dbReference>
<evidence type="ECO:0000313" key="9">
    <source>
        <dbReference type="Proteomes" id="UP001324634"/>
    </source>
</evidence>